<dbReference type="InterPro" id="IPR015273">
    <property type="entry name" value="Cys-tRNA-synt_Ia_DALR"/>
</dbReference>
<comment type="subunit">
    <text evidence="3 12">Monomer.</text>
</comment>
<dbReference type="EMBL" id="CP092332">
    <property type="protein sequence ID" value="WGK94611.1"/>
    <property type="molecule type" value="Genomic_DNA"/>
</dbReference>
<feature type="binding site" evidence="12">
    <location>
        <position position="255"/>
    </location>
    <ligand>
        <name>Zn(2+)</name>
        <dbReference type="ChEBI" id="CHEBI:29105"/>
    </ligand>
</feature>
<evidence type="ECO:0000313" key="15">
    <source>
        <dbReference type="Proteomes" id="UP001232117"/>
    </source>
</evidence>
<dbReference type="SUPFAM" id="SSF47323">
    <property type="entry name" value="Anticodon-binding domain of a subclass of class I aminoacyl-tRNA synthetases"/>
    <property type="match status" value="1"/>
</dbReference>
<dbReference type="PANTHER" id="PTHR10890">
    <property type="entry name" value="CYSTEINYL-TRNA SYNTHETASE"/>
    <property type="match status" value="1"/>
</dbReference>
<keyword evidence="6 12" id="KW-0479">Metal-binding</keyword>
<keyword evidence="7 12" id="KW-0547">Nucleotide-binding</keyword>
<dbReference type="InterPro" id="IPR015803">
    <property type="entry name" value="Cys-tRNA-ligase"/>
</dbReference>
<keyword evidence="11 12" id="KW-0030">Aminoacyl-tRNA synthetase</keyword>
<evidence type="ECO:0000256" key="9">
    <source>
        <dbReference type="ARBA" id="ARBA00022840"/>
    </source>
</evidence>
<organism evidence="14 15">
    <name type="scientific">Flavobacterium keumense</name>
    <dbReference type="NCBI Taxonomy" id="1306518"/>
    <lineage>
        <taxon>Bacteria</taxon>
        <taxon>Pseudomonadati</taxon>
        <taxon>Bacteroidota</taxon>
        <taxon>Flavobacteriia</taxon>
        <taxon>Flavobacteriales</taxon>
        <taxon>Flavobacteriaceae</taxon>
        <taxon>Flavobacterium</taxon>
    </lineage>
</organism>
<dbReference type="SUPFAM" id="SSF52374">
    <property type="entry name" value="Nucleotidylyl transferase"/>
    <property type="match status" value="1"/>
</dbReference>
<dbReference type="NCBIfam" id="TIGR00435">
    <property type="entry name" value="cysS"/>
    <property type="match status" value="1"/>
</dbReference>
<dbReference type="InterPro" id="IPR014729">
    <property type="entry name" value="Rossmann-like_a/b/a_fold"/>
</dbReference>
<dbReference type="EC" id="6.1.1.16" evidence="12"/>
<dbReference type="Gene3D" id="3.40.50.620">
    <property type="entry name" value="HUPs"/>
    <property type="match status" value="1"/>
</dbReference>
<evidence type="ECO:0000313" key="14">
    <source>
        <dbReference type="EMBL" id="WGK94611.1"/>
    </source>
</evidence>
<dbReference type="Pfam" id="PF09190">
    <property type="entry name" value="DALR_2"/>
    <property type="match status" value="1"/>
</dbReference>
<dbReference type="HAMAP" id="MF_00041">
    <property type="entry name" value="Cys_tRNA_synth"/>
    <property type="match status" value="1"/>
</dbReference>
<keyword evidence="4 12" id="KW-0963">Cytoplasm</keyword>
<feature type="short sequence motif" description="'KMSKS' region" evidence="12">
    <location>
        <begin position="287"/>
        <end position="291"/>
    </location>
</feature>
<keyword evidence="9 12" id="KW-0067">ATP-binding</keyword>
<dbReference type="Gene3D" id="1.20.120.1910">
    <property type="entry name" value="Cysteine-tRNA ligase, C-terminal anti-codon recognition domain"/>
    <property type="match status" value="1"/>
</dbReference>
<keyword evidence="15" id="KW-1185">Reference proteome</keyword>
<dbReference type="InterPro" id="IPR032678">
    <property type="entry name" value="tRNA-synt_1_cat_dom"/>
</dbReference>
<feature type="binding site" evidence="12">
    <location>
        <position position="259"/>
    </location>
    <ligand>
        <name>Zn(2+)</name>
        <dbReference type="ChEBI" id="CHEBI:29105"/>
    </ligand>
</feature>
<evidence type="ECO:0000256" key="1">
    <source>
        <dbReference type="ARBA" id="ARBA00004496"/>
    </source>
</evidence>
<dbReference type="Proteomes" id="UP001232117">
    <property type="component" value="Chromosome"/>
</dbReference>
<dbReference type="InterPro" id="IPR009080">
    <property type="entry name" value="tRNAsynth_Ia_anticodon-bd"/>
</dbReference>
<feature type="binding site" evidence="12">
    <location>
        <position position="230"/>
    </location>
    <ligand>
        <name>Zn(2+)</name>
        <dbReference type="ChEBI" id="CHEBI:29105"/>
    </ligand>
</feature>
<dbReference type="Pfam" id="PF01406">
    <property type="entry name" value="tRNA-synt_1e"/>
    <property type="match status" value="1"/>
</dbReference>
<name>A0ABY8N5I4_9FLAO</name>
<evidence type="ECO:0000256" key="3">
    <source>
        <dbReference type="ARBA" id="ARBA00011245"/>
    </source>
</evidence>
<dbReference type="InterPro" id="IPR024909">
    <property type="entry name" value="Cys-tRNA/MSH_ligase"/>
</dbReference>
<proteinExistence type="inferred from homology"/>
<accession>A0ABY8N5I4</accession>
<dbReference type="SMART" id="SM00840">
    <property type="entry name" value="DALR_2"/>
    <property type="match status" value="1"/>
</dbReference>
<reference evidence="14 15" key="1">
    <citation type="submission" date="2023-06" db="EMBL/GenBank/DDBJ databases">
        <title>Complete Genome Sequence of Flavobacterium keumense K3R-10.</title>
        <authorList>
            <person name="Jeong H."/>
            <person name="Jhang S.Y."/>
            <person name="Kim J.N."/>
        </authorList>
    </citation>
    <scope>NUCLEOTIDE SEQUENCE [LARGE SCALE GENOMIC DNA]</scope>
    <source>
        <strain evidence="14 15">K3R-10</strain>
    </source>
</reference>
<dbReference type="PANTHER" id="PTHR10890:SF3">
    <property type="entry name" value="CYSTEINE--TRNA LIGASE, CYTOPLASMIC"/>
    <property type="match status" value="1"/>
</dbReference>
<comment type="similarity">
    <text evidence="2 12">Belongs to the class-I aminoacyl-tRNA synthetase family.</text>
</comment>
<feature type="domain" description="Cysteinyl-tRNA synthetase class Ia DALR" evidence="13">
    <location>
        <begin position="374"/>
        <end position="437"/>
    </location>
</feature>
<evidence type="ECO:0000256" key="11">
    <source>
        <dbReference type="ARBA" id="ARBA00023146"/>
    </source>
</evidence>
<evidence type="ECO:0000256" key="7">
    <source>
        <dbReference type="ARBA" id="ARBA00022741"/>
    </source>
</evidence>
<evidence type="ECO:0000256" key="12">
    <source>
        <dbReference type="HAMAP-Rule" id="MF_00041"/>
    </source>
</evidence>
<evidence type="ECO:0000256" key="10">
    <source>
        <dbReference type="ARBA" id="ARBA00022917"/>
    </source>
</evidence>
<keyword evidence="8 12" id="KW-0862">Zinc</keyword>
<protein>
    <recommendedName>
        <fullName evidence="12">Cysteine--tRNA ligase</fullName>
        <ecNumber evidence="12">6.1.1.16</ecNumber>
    </recommendedName>
    <alternativeName>
        <fullName evidence="12">Cysteinyl-tRNA synthetase</fullName>
        <shortName evidence="12">CysRS</shortName>
    </alternativeName>
</protein>
<dbReference type="RefSeq" id="WP_264532660.1">
    <property type="nucleotide sequence ID" value="NZ_CP092332.1"/>
</dbReference>
<keyword evidence="10 12" id="KW-0648">Protein biosynthesis</keyword>
<dbReference type="PRINTS" id="PR00983">
    <property type="entry name" value="TRNASYNTHCYS"/>
</dbReference>
<evidence type="ECO:0000256" key="6">
    <source>
        <dbReference type="ARBA" id="ARBA00022723"/>
    </source>
</evidence>
<feature type="binding site" evidence="12">
    <location>
        <position position="290"/>
    </location>
    <ligand>
        <name>ATP</name>
        <dbReference type="ChEBI" id="CHEBI:30616"/>
    </ligand>
</feature>
<evidence type="ECO:0000256" key="8">
    <source>
        <dbReference type="ARBA" id="ARBA00022833"/>
    </source>
</evidence>
<comment type="catalytic activity">
    <reaction evidence="12">
        <text>tRNA(Cys) + L-cysteine + ATP = L-cysteinyl-tRNA(Cys) + AMP + diphosphate</text>
        <dbReference type="Rhea" id="RHEA:17773"/>
        <dbReference type="Rhea" id="RHEA-COMP:9661"/>
        <dbReference type="Rhea" id="RHEA-COMP:9679"/>
        <dbReference type="ChEBI" id="CHEBI:30616"/>
        <dbReference type="ChEBI" id="CHEBI:33019"/>
        <dbReference type="ChEBI" id="CHEBI:35235"/>
        <dbReference type="ChEBI" id="CHEBI:78442"/>
        <dbReference type="ChEBI" id="CHEBI:78517"/>
        <dbReference type="ChEBI" id="CHEBI:456215"/>
        <dbReference type="EC" id="6.1.1.16"/>
    </reaction>
</comment>
<evidence type="ECO:0000256" key="2">
    <source>
        <dbReference type="ARBA" id="ARBA00005594"/>
    </source>
</evidence>
<feature type="short sequence motif" description="'HIGH' region" evidence="12">
    <location>
        <begin position="37"/>
        <end position="47"/>
    </location>
</feature>
<evidence type="ECO:0000256" key="4">
    <source>
        <dbReference type="ARBA" id="ARBA00022490"/>
    </source>
</evidence>
<comment type="subcellular location">
    <subcellularLocation>
        <location evidence="1 12">Cytoplasm</location>
    </subcellularLocation>
</comment>
<dbReference type="CDD" id="cd00672">
    <property type="entry name" value="CysRS_core"/>
    <property type="match status" value="1"/>
</dbReference>
<keyword evidence="5 12" id="KW-0436">Ligase</keyword>
<comment type="cofactor">
    <cofactor evidence="12">
        <name>Zn(2+)</name>
        <dbReference type="ChEBI" id="CHEBI:29105"/>
    </cofactor>
    <text evidence="12">Binds 1 zinc ion per subunit.</text>
</comment>
<evidence type="ECO:0000259" key="13">
    <source>
        <dbReference type="SMART" id="SM00840"/>
    </source>
</evidence>
<sequence length="492" mass="55836">MPLYKSQQLKIYNSLSGEKEVFTPIHEGNVGMYVCGPTVYSNVHLGNLRTFMSFDVIFRYFRHLDYKVRYVRNITDVGHIVDDVDEGEDKIAKKARLEQLEPMEVVQRYTVDFHEILSAFNFLPPSIEPTATGHIIEQIEIIKKIIETGIGYEANGSVYFDVVKFNETNHYGRLSGRNIEDMLANTRDLDGQSDKRNPQDFALWKKAEPQHIMRWPSPWSDGFPGWHLECTAMSTKYLGNHFDIHGGGMDLKFPHHECEIAQNEACTGQTPVNYWLHANMLTLNGKKMAKSTGNNILPREILTGENTILSKAFSASVTRFFMLQAHYRSILDFSDDAIVAAEKGYKRLMEAMSILESIPAASQSTLNIAEWKQLCYEAMNDDFNTPILIAQLFEGVRFVNVLKEGKETLTAEDLKTFTAAMNAFVFDVLGLEDEKVSDGNNDKLEGTVNLLIEMRKQARENKNFALSDQIRDQLLALGIQLKDGKEGTTFSL</sequence>
<dbReference type="GO" id="GO:0004817">
    <property type="term" value="F:cysteine-tRNA ligase activity"/>
    <property type="evidence" value="ECO:0007669"/>
    <property type="project" value="UniProtKB-EC"/>
</dbReference>
<gene>
    <name evidence="12 14" type="primary">cysS</name>
    <name evidence="14" type="ORF">MG292_11095</name>
</gene>
<feature type="binding site" evidence="12">
    <location>
        <position position="35"/>
    </location>
    <ligand>
        <name>Zn(2+)</name>
        <dbReference type="ChEBI" id="CHEBI:29105"/>
    </ligand>
</feature>
<evidence type="ECO:0000256" key="5">
    <source>
        <dbReference type="ARBA" id="ARBA00022598"/>
    </source>
</evidence>